<organism evidence="1 2">
    <name type="scientific">Avena sativa</name>
    <name type="common">Oat</name>
    <dbReference type="NCBI Taxonomy" id="4498"/>
    <lineage>
        <taxon>Eukaryota</taxon>
        <taxon>Viridiplantae</taxon>
        <taxon>Streptophyta</taxon>
        <taxon>Embryophyta</taxon>
        <taxon>Tracheophyta</taxon>
        <taxon>Spermatophyta</taxon>
        <taxon>Magnoliopsida</taxon>
        <taxon>Liliopsida</taxon>
        <taxon>Poales</taxon>
        <taxon>Poaceae</taxon>
        <taxon>BOP clade</taxon>
        <taxon>Pooideae</taxon>
        <taxon>Poodae</taxon>
        <taxon>Poeae</taxon>
        <taxon>Poeae Chloroplast Group 1 (Aveneae type)</taxon>
        <taxon>Aveninae</taxon>
        <taxon>Avena</taxon>
    </lineage>
</organism>
<name>A0ACD5YY91_AVESA</name>
<evidence type="ECO:0000313" key="1">
    <source>
        <dbReference type="EnsemblPlants" id="AVESA.00010b.r2.6AG1058790.1.CDS.1"/>
    </source>
</evidence>
<proteinExistence type="predicted"/>
<sequence length="118" mass="12421">MENEEHNVPLLAPRQAASASASAGAENGEYTVIRGGHAGGEAGLGQRLLEENRKLWKVAGPAICTRFSGFGVTVISQAFIGHIGPTELAAYALVSTVLMRFGNGILVSKLPRLVYLDS</sequence>
<accession>A0ACD5YY91</accession>
<evidence type="ECO:0000313" key="2">
    <source>
        <dbReference type="Proteomes" id="UP001732700"/>
    </source>
</evidence>
<keyword evidence="2" id="KW-1185">Reference proteome</keyword>
<protein>
    <submittedName>
        <fullName evidence="1">Uncharacterized protein</fullName>
    </submittedName>
</protein>
<reference evidence="1" key="1">
    <citation type="submission" date="2021-05" db="EMBL/GenBank/DDBJ databases">
        <authorList>
            <person name="Scholz U."/>
            <person name="Mascher M."/>
            <person name="Fiebig A."/>
        </authorList>
    </citation>
    <scope>NUCLEOTIDE SEQUENCE [LARGE SCALE GENOMIC DNA]</scope>
</reference>
<dbReference type="EnsemblPlants" id="AVESA.00010b.r2.6AG1058790.1">
    <property type="protein sequence ID" value="AVESA.00010b.r2.6AG1058790.1.CDS.1"/>
    <property type="gene ID" value="AVESA.00010b.r2.6AG1058790"/>
</dbReference>
<dbReference type="Proteomes" id="UP001732700">
    <property type="component" value="Chromosome 6A"/>
</dbReference>
<reference evidence="1" key="2">
    <citation type="submission" date="2025-09" db="UniProtKB">
        <authorList>
            <consortium name="EnsemblPlants"/>
        </authorList>
    </citation>
    <scope>IDENTIFICATION</scope>
</reference>